<name>A0A364LL82_9GAMM</name>
<accession>A0A364LL82</accession>
<comment type="caution">
    <text evidence="1">The sequence shown here is derived from an EMBL/GenBank/DDBJ whole genome shotgun (WGS) entry which is preliminary data.</text>
</comment>
<reference evidence="1 2" key="1">
    <citation type="submission" date="2017-02" db="EMBL/GenBank/DDBJ databases">
        <title>Legionella quilivanii strain from human: case report and whole genome sequencing analysis.</title>
        <authorList>
            <person name="Lalancette C."/>
            <person name="Leduc J.-M."/>
            <person name="Levesque S."/>
            <person name="Fournier E."/>
            <person name="Saoud J."/>
            <person name="Faucher S.P."/>
            <person name="Bernard K."/>
            <person name="Martineau C."/>
            <person name="Longtin J."/>
        </authorList>
    </citation>
    <scope>NUCLEOTIDE SEQUENCE [LARGE SCALE GENOMIC DNA]</scope>
    <source>
        <strain evidence="1 2">ID143958</strain>
    </source>
</reference>
<sequence length="230" mass="26253">MIVLYVPFTREKAGDLVAGTDEWLRNHLPISAESIGVLFYKEPLKLALLSEPLQVYICAHGYANSSLELGNHRNYNQALLISAEKVAQRFNYDFLLIHHRICSIHVYCCGESSKNSVIASELNENLQLFECPIVSYGGTLTVPDKDGRQWSLYGNSRVPVSLTAREQKSKSLAATSNSDRHLITQSSSLWWRDSQDARQMSFFTRQKADRKRKFEDLYHSESQLAQHRVD</sequence>
<dbReference type="AlphaFoldDB" id="A0A364LL82"/>
<protein>
    <recommendedName>
        <fullName evidence="3">RNA binding protein (Contains ribosomal protein S1 domain)</fullName>
    </recommendedName>
</protein>
<proteinExistence type="predicted"/>
<evidence type="ECO:0000313" key="2">
    <source>
        <dbReference type="Proteomes" id="UP000249458"/>
    </source>
</evidence>
<dbReference type="EMBL" id="MVJN01000003">
    <property type="protein sequence ID" value="RAP37499.1"/>
    <property type="molecule type" value="Genomic_DNA"/>
</dbReference>
<evidence type="ECO:0008006" key="3">
    <source>
        <dbReference type="Google" id="ProtNLM"/>
    </source>
</evidence>
<dbReference type="RefSeq" id="WP_112218854.1">
    <property type="nucleotide sequence ID" value="NZ_MVJN01000003.1"/>
</dbReference>
<dbReference type="Proteomes" id="UP000249458">
    <property type="component" value="Unassembled WGS sequence"/>
</dbReference>
<gene>
    <name evidence="1" type="ORF">B1207_04815</name>
</gene>
<organism evidence="1 2">
    <name type="scientific">Legionella quinlivanii</name>
    <dbReference type="NCBI Taxonomy" id="45073"/>
    <lineage>
        <taxon>Bacteria</taxon>
        <taxon>Pseudomonadati</taxon>
        <taxon>Pseudomonadota</taxon>
        <taxon>Gammaproteobacteria</taxon>
        <taxon>Legionellales</taxon>
        <taxon>Legionellaceae</taxon>
        <taxon>Legionella</taxon>
    </lineage>
</organism>
<evidence type="ECO:0000313" key="1">
    <source>
        <dbReference type="EMBL" id="RAP37499.1"/>
    </source>
</evidence>